<name>A0A1Y1V6E8_9FUNG</name>
<feature type="compositionally biased region" description="Basic and acidic residues" evidence="1">
    <location>
        <begin position="17"/>
        <end position="26"/>
    </location>
</feature>
<feature type="region of interest" description="Disordered" evidence="1">
    <location>
        <begin position="512"/>
        <end position="531"/>
    </location>
</feature>
<feature type="compositionally biased region" description="Low complexity" evidence="1">
    <location>
        <begin position="1023"/>
        <end position="1044"/>
    </location>
</feature>
<feature type="compositionally biased region" description="Polar residues" evidence="1">
    <location>
        <begin position="516"/>
        <end position="528"/>
    </location>
</feature>
<feature type="region of interest" description="Disordered" evidence="1">
    <location>
        <begin position="1766"/>
        <end position="1785"/>
    </location>
</feature>
<feature type="region of interest" description="Disordered" evidence="1">
    <location>
        <begin position="1691"/>
        <end position="1728"/>
    </location>
</feature>
<proteinExistence type="predicted"/>
<feature type="compositionally biased region" description="Low complexity" evidence="1">
    <location>
        <begin position="1710"/>
        <end position="1728"/>
    </location>
</feature>
<evidence type="ECO:0000313" key="2">
    <source>
        <dbReference type="EMBL" id="ORX47114.1"/>
    </source>
</evidence>
<feature type="compositionally biased region" description="Basic and acidic residues" evidence="1">
    <location>
        <begin position="828"/>
        <end position="838"/>
    </location>
</feature>
<feature type="compositionally biased region" description="Polar residues" evidence="1">
    <location>
        <begin position="1072"/>
        <end position="1086"/>
    </location>
</feature>
<feature type="compositionally biased region" description="Basic and acidic residues" evidence="1">
    <location>
        <begin position="1045"/>
        <end position="1060"/>
    </location>
</feature>
<feature type="compositionally biased region" description="Acidic residues" evidence="1">
    <location>
        <begin position="662"/>
        <end position="677"/>
    </location>
</feature>
<feature type="region of interest" description="Disordered" evidence="1">
    <location>
        <begin position="17"/>
        <end position="92"/>
    </location>
</feature>
<feature type="region of interest" description="Disordered" evidence="1">
    <location>
        <begin position="537"/>
        <end position="1099"/>
    </location>
</feature>
<feature type="region of interest" description="Disordered" evidence="1">
    <location>
        <begin position="1173"/>
        <end position="1213"/>
    </location>
</feature>
<protein>
    <submittedName>
        <fullName evidence="2">Uncharacterized protein</fullName>
    </submittedName>
</protein>
<dbReference type="EMBL" id="MCFH01000032">
    <property type="protein sequence ID" value="ORX47114.1"/>
    <property type="molecule type" value="Genomic_DNA"/>
</dbReference>
<feature type="compositionally biased region" description="Low complexity" evidence="1">
    <location>
        <begin position="905"/>
        <end position="917"/>
    </location>
</feature>
<feature type="compositionally biased region" description="Polar residues" evidence="1">
    <location>
        <begin position="1588"/>
        <end position="1605"/>
    </location>
</feature>
<comment type="caution">
    <text evidence="2">The sequence shown here is derived from an EMBL/GenBank/DDBJ whole genome shotgun (WGS) entry which is preliminary data.</text>
</comment>
<feature type="compositionally biased region" description="Acidic residues" evidence="1">
    <location>
        <begin position="27"/>
        <end position="57"/>
    </location>
</feature>
<dbReference type="OrthoDB" id="10645897at2759"/>
<feature type="compositionally biased region" description="Low complexity" evidence="1">
    <location>
        <begin position="1820"/>
        <end position="1830"/>
    </location>
</feature>
<feature type="compositionally biased region" description="Polar residues" evidence="1">
    <location>
        <begin position="598"/>
        <end position="614"/>
    </location>
</feature>
<organism evidence="2 3">
    <name type="scientific">Piromyces finnis</name>
    <dbReference type="NCBI Taxonomy" id="1754191"/>
    <lineage>
        <taxon>Eukaryota</taxon>
        <taxon>Fungi</taxon>
        <taxon>Fungi incertae sedis</taxon>
        <taxon>Chytridiomycota</taxon>
        <taxon>Chytridiomycota incertae sedis</taxon>
        <taxon>Neocallimastigomycetes</taxon>
        <taxon>Neocallimastigales</taxon>
        <taxon>Neocallimastigaceae</taxon>
        <taxon>Piromyces</taxon>
    </lineage>
</organism>
<feature type="compositionally biased region" description="Polar residues" evidence="1">
    <location>
        <begin position="798"/>
        <end position="811"/>
    </location>
</feature>
<feature type="compositionally biased region" description="Low complexity" evidence="1">
    <location>
        <begin position="993"/>
        <end position="1004"/>
    </location>
</feature>
<feature type="compositionally biased region" description="Polar residues" evidence="1">
    <location>
        <begin position="1801"/>
        <end position="1811"/>
    </location>
</feature>
<reference evidence="2 3" key="2">
    <citation type="submission" date="2016-08" db="EMBL/GenBank/DDBJ databases">
        <title>Pervasive Adenine N6-methylation of Active Genes in Fungi.</title>
        <authorList>
            <consortium name="DOE Joint Genome Institute"/>
            <person name="Mondo S.J."/>
            <person name="Dannebaum R.O."/>
            <person name="Kuo R.C."/>
            <person name="Labutti K."/>
            <person name="Haridas S."/>
            <person name="Kuo A."/>
            <person name="Salamov A."/>
            <person name="Ahrendt S.R."/>
            <person name="Lipzen A."/>
            <person name="Sullivan W."/>
            <person name="Andreopoulos W.B."/>
            <person name="Clum A."/>
            <person name="Lindquist E."/>
            <person name="Daum C."/>
            <person name="Ramamoorthy G.K."/>
            <person name="Gryganskyi A."/>
            <person name="Culley D."/>
            <person name="Magnuson J.K."/>
            <person name="James T.Y."/>
            <person name="O'Malley M.A."/>
            <person name="Stajich J.E."/>
            <person name="Spatafora J.W."/>
            <person name="Visel A."/>
            <person name="Grigoriev I.V."/>
        </authorList>
    </citation>
    <scope>NUCLEOTIDE SEQUENCE [LARGE SCALE GENOMIC DNA]</scope>
    <source>
        <strain evidence="3">finn</strain>
    </source>
</reference>
<feature type="compositionally biased region" description="Basic and acidic residues" evidence="1">
    <location>
        <begin position="1089"/>
        <end position="1099"/>
    </location>
</feature>
<feature type="compositionally biased region" description="Polar residues" evidence="1">
    <location>
        <begin position="1691"/>
        <end position="1709"/>
    </location>
</feature>
<dbReference type="Proteomes" id="UP000193719">
    <property type="component" value="Unassembled WGS sequence"/>
</dbReference>
<accession>A0A1Y1V6E8</accession>
<feature type="compositionally biased region" description="Basic and acidic residues" evidence="1">
    <location>
        <begin position="1177"/>
        <end position="1195"/>
    </location>
</feature>
<feature type="compositionally biased region" description="Polar residues" evidence="1">
    <location>
        <begin position="927"/>
        <end position="947"/>
    </location>
</feature>
<reference evidence="2 3" key="1">
    <citation type="submission" date="2016-08" db="EMBL/GenBank/DDBJ databases">
        <title>Genomes of anaerobic fungi encode conserved fungal cellulosomes for biomass hydrolysis.</title>
        <authorList>
            <consortium name="DOE Joint Genome Institute"/>
            <person name="Haitjema C.H."/>
            <person name="Gilmore S.P."/>
            <person name="Henske J.K."/>
            <person name="Solomon K.V."/>
            <person name="De Groot R."/>
            <person name="Kuo A."/>
            <person name="Mondo S.J."/>
            <person name="Salamov A.A."/>
            <person name="Labutti K."/>
            <person name="Zhao Z."/>
            <person name="Chiniquy J."/>
            <person name="Barry K."/>
            <person name="Brewer H.M."/>
            <person name="Purvine S.O."/>
            <person name="Wright A.T."/>
            <person name="Boxma B."/>
            <person name="Van Alen T."/>
            <person name="Hackstein J.H."/>
            <person name="Baker S.E."/>
            <person name="Grigoriev I.V."/>
            <person name="O'Malley M.A."/>
        </authorList>
    </citation>
    <scope>NUCLEOTIDE SEQUENCE [LARGE SCALE GENOMIC DNA]</scope>
    <source>
        <strain evidence="3">finn</strain>
    </source>
</reference>
<dbReference type="STRING" id="1754191.A0A1Y1V6E8"/>
<gene>
    <name evidence="2" type="ORF">BCR36DRAFT_413764</name>
</gene>
<keyword evidence="3" id="KW-1185">Reference proteome</keyword>
<feature type="compositionally biased region" description="Acidic residues" evidence="1">
    <location>
        <begin position="621"/>
        <end position="636"/>
    </location>
</feature>
<feature type="compositionally biased region" description="Polar residues" evidence="1">
    <location>
        <begin position="540"/>
        <end position="549"/>
    </location>
</feature>
<feature type="compositionally biased region" description="Low complexity" evidence="1">
    <location>
        <begin position="563"/>
        <end position="572"/>
    </location>
</feature>
<feature type="compositionally biased region" description="Basic and acidic residues" evidence="1">
    <location>
        <begin position="749"/>
        <end position="760"/>
    </location>
</feature>
<evidence type="ECO:0000256" key="1">
    <source>
        <dbReference type="SAM" id="MobiDB-lite"/>
    </source>
</evidence>
<feature type="region of interest" description="Disordered" evidence="1">
    <location>
        <begin position="276"/>
        <end position="353"/>
    </location>
</feature>
<feature type="compositionally biased region" description="Basic and acidic residues" evidence="1">
    <location>
        <begin position="58"/>
        <end position="71"/>
    </location>
</feature>
<feature type="compositionally biased region" description="Polar residues" evidence="1">
    <location>
        <begin position="683"/>
        <end position="704"/>
    </location>
</feature>
<feature type="compositionally biased region" description="Basic and acidic residues" evidence="1">
    <location>
        <begin position="1549"/>
        <end position="1558"/>
    </location>
</feature>
<feature type="region of interest" description="Disordered" evidence="1">
    <location>
        <begin position="1549"/>
        <end position="1640"/>
    </location>
</feature>
<feature type="compositionally biased region" description="Polar residues" evidence="1">
    <location>
        <begin position="738"/>
        <end position="748"/>
    </location>
</feature>
<feature type="compositionally biased region" description="Polar residues" evidence="1">
    <location>
        <begin position="882"/>
        <end position="891"/>
    </location>
</feature>
<feature type="region of interest" description="Disordered" evidence="1">
    <location>
        <begin position="1801"/>
        <end position="1830"/>
    </location>
</feature>
<feature type="region of interest" description="Disordered" evidence="1">
    <location>
        <begin position="139"/>
        <end position="162"/>
    </location>
</feature>
<evidence type="ECO:0000313" key="3">
    <source>
        <dbReference type="Proteomes" id="UP000193719"/>
    </source>
</evidence>
<feature type="compositionally biased region" description="Polar residues" evidence="1">
    <location>
        <begin position="959"/>
        <end position="974"/>
    </location>
</feature>
<feature type="compositionally biased region" description="Basic and acidic residues" evidence="1">
    <location>
        <begin position="637"/>
        <end position="647"/>
    </location>
</feature>
<feature type="compositionally biased region" description="Low complexity" evidence="1">
    <location>
        <begin position="1631"/>
        <end position="1640"/>
    </location>
</feature>
<sequence>MEYNNKMEMKIKSFNRKDDSFDKIYNDNDDEDEDSIIEEEIDFQNENITDYDEDNEKDDMYERVEKDENNEKNGVQNSKSKRRDRNSQDDNKEIYTTEKAMLNNNGFTLTDTNIILSDSDRVEKETDFEMYSYDENSKASNLFSNKGDSPKKLNINDNSQEEENRVLSLSSEIEKERGQDVSYHETFEKISNISSQLSAKSTENTFLTDPASNKSHVISLRKDKVHLTMETVGKDKLTENPSIHSNPSINDTIISNTEFSYSDSFISNDGCDSNKNGNGNELNGDKGISNNTLDGNGENRKHNTYQNKYSINENDEWDDGSNNNNNNNDLDDDNNSSFISVKPKNSIDDVSDESNLDTMNNTISQQQNILYHHMNHSDNENLMLQSNSQSQMSERRITSDIEEEDKNMNYKKEKEENQLNNEYNEYNEYNDSFESINNPSIIMSNSSYSNQNDDDTFESIDHSLTIPLKSNSGSSENGQYDDSFESIHNKSLKSNSGSSENSQYDDSFESIHNKSLKSNGGSSENGQYDDSFESIHNKSLKSNSGSSEKGQYDDSFEALSNISSSSSSSPPSNHEIQSHKSEDAYEEESFENLSSNNDQLFQKENSDLANMSNNTEKENDQTEEDYDEENFDNEESYDGKEFEKDTYDKEDEIDVINKENNENENIENYDDEEEEEEEKNKTIQDYSENFYSSENDSDASTIKESFNHHHHHHVKNTSSKEEKETSSNQLADDDNNSEEIISKNQNDLSIEKEEGIEKDQTSSSISEGISEEIFSDPSTTNNSKISEIIEDEIFSIHSPITTTATTNNSKISEVIENESFSNQQNQQHRNDDSIKEDFSFQSKLENSKSEKEEEEEIQEEISLINDFTSSKNDGSDSIEEIISNNKSQETAITIDESIEEKEEIYSSNPQNYSYSYSFENENDITEESGSFEQVLNPSSSSLNNAPRDSNDDDYDNNSFESYQAPSSHQSQITVMTDDGNYNDESFETYSKDSSFQNTNNNQSQITVMTDDGNYNDESFETYSKNSSSQNKNSQSGISFNSSSNSKDDEQMFNGEEREKKEEEEEENRYENTFESISISTSSNTVPSFDPRKKEADKNDYEDASYVTYGIDDKYIQALKMKSKMINLRKKKKSMVIEEKEEDPYYIYHDIDYPINKKSKNLLDLWVKKSIKKNKNRVSSENEKNKKIDEENHPIKNSDSIQSQKEEEEEKEKSHAKKYDIFGYKLTEKEKLTSSFSSIKHKNKQVHSSLSNSKIDALPPDKLIKPEESLENNKKWVNTYIEITKKKKKKLEEEKKKNENNFLSPTLSPMPKYNPMIQCADNLSNKLYQKILLEKDTLKKNKDKEKIKKIMKEKVVSNSMIEKIRLKNVMKKMDNMENIDKYELSKDEKQKILKNNKELCEKEYLRHTIEHIKRKTVEKEIEKIIHNDFKKYNITSDDLTHKNYLNICNIAGELVKNQTYSLDRNKIWEMLLETNQLKFENIYKSYPTTCLDNLPPTPIISNDQIKDNTTLYVKKAVAPSKKKINNYVSRAKEDQHQHGSKNTIKVIKKNASEDSKDIQNTHTLKKSTTAAATTTNHKKIINKKKETHPTTNKVSSIGKGTTATTISSKSKYKNQNQKLKNNVSNTRNFMHSSSSSETSSISSLYDDYSTTTTTTTSLFLSTHHSKTIHPKYSSKHAHNKFIHHNIPQHAYSTPATKTFNHPQFKLSSDHSSMYEPSNYSTSSSPSPSPSSSSFISSIYSSQSISRIPRKKKSTLPSNLYLSSTFSTSTSSFMDSTPSDSTPSSSSSISLCSTCFGDDKYQNSNYISPPSSRQQHHHNRKYSSSSSSSSYHSTSLSSSTHIIEEDFSESFYSSYISSTLSRHR</sequence>
<feature type="compositionally biased region" description="Low complexity" evidence="1">
    <location>
        <begin position="1606"/>
        <end position="1624"/>
    </location>
</feature>